<gene>
    <name evidence="1" type="ORF">CUNI_LOCUS14266</name>
</gene>
<evidence type="ECO:0000313" key="2">
    <source>
        <dbReference type="Proteomes" id="UP000678393"/>
    </source>
</evidence>
<dbReference type="GO" id="GO:0003779">
    <property type="term" value="F:actin binding"/>
    <property type="evidence" value="ECO:0007669"/>
    <property type="project" value="InterPro"/>
</dbReference>
<dbReference type="Pfam" id="PF00235">
    <property type="entry name" value="Profilin"/>
    <property type="match status" value="1"/>
</dbReference>
<reference evidence="1" key="1">
    <citation type="submission" date="2021-04" db="EMBL/GenBank/DDBJ databases">
        <authorList>
            <consortium name="Molecular Ecology Group"/>
        </authorList>
    </citation>
    <scope>NUCLEOTIDE SEQUENCE</scope>
</reference>
<sequence>MLELMSWSEIIDNLKQEGQLKLAAVFDLSGNKIANTGETLITSEDAVFILKSLDNVTTVIFGLVLLGSTYVCISVDANTLIGQAKEEIFVARRNRNLMICAVSNPKSNISCLATVKKFMDKFK</sequence>
<dbReference type="SUPFAM" id="SSF55770">
    <property type="entry name" value="Profilin (actin-binding protein)"/>
    <property type="match status" value="1"/>
</dbReference>
<evidence type="ECO:0000313" key="1">
    <source>
        <dbReference type="EMBL" id="CAG5128708.1"/>
    </source>
</evidence>
<dbReference type="OrthoDB" id="421374at2759"/>
<protein>
    <recommendedName>
        <fullName evidence="3">Profilin</fullName>
    </recommendedName>
</protein>
<dbReference type="EMBL" id="CAJHNH020003179">
    <property type="protein sequence ID" value="CAG5128708.1"/>
    <property type="molecule type" value="Genomic_DNA"/>
</dbReference>
<proteinExistence type="predicted"/>
<dbReference type="AlphaFoldDB" id="A0A8S3ZL14"/>
<accession>A0A8S3ZL14</accession>
<keyword evidence="2" id="KW-1185">Reference proteome</keyword>
<name>A0A8S3ZL14_9EUPU</name>
<dbReference type="InterPro" id="IPR048278">
    <property type="entry name" value="PFN"/>
</dbReference>
<dbReference type="Gene3D" id="3.30.450.30">
    <property type="entry name" value="Dynein light chain 2a, cytoplasmic"/>
    <property type="match status" value="1"/>
</dbReference>
<dbReference type="InterPro" id="IPR036140">
    <property type="entry name" value="PFN_sf"/>
</dbReference>
<evidence type="ECO:0008006" key="3">
    <source>
        <dbReference type="Google" id="ProtNLM"/>
    </source>
</evidence>
<organism evidence="1 2">
    <name type="scientific">Candidula unifasciata</name>
    <dbReference type="NCBI Taxonomy" id="100452"/>
    <lineage>
        <taxon>Eukaryota</taxon>
        <taxon>Metazoa</taxon>
        <taxon>Spiralia</taxon>
        <taxon>Lophotrochozoa</taxon>
        <taxon>Mollusca</taxon>
        <taxon>Gastropoda</taxon>
        <taxon>Heterobranchia</taxon>
        <taxon>Euthyneura</taxon>
        <taxon>Panpulmonata</taxon>
        <taxon>Eupulmonata</taxon>
        <taxon>Stylommatophora</taxon>
        <taxon>Helicina</taxon>
        <taxon>Helicoidea</taxon>
        <taxon>Geomitridae</taxon>
        <taxon>Candidula</taxon>
    </lineage>
</organism>
<dbReference type="Proteomes" id="UP000678393">
    <property type="component" value="Unassembled WGS sequence"/>
</dbReference>
<comment type="caution">
    <text evidence="1">The sequence shown here is derived from an EMBL/GenBank/DDBJ whole genome shotgun (WGS) entry which is preliminary data.</text>
</comment>